<keyword evidence="2" id="KW-1185">Reference proteome</keyword>
<accession>A0AAD4NFJ4</accession>
<organism evidence="1 2">
    <name type="scientific">Ditylenchus destructor</name>
    <dbReference type="NCBI Taxonomy" id="166010"/>
    <lineage>
        <taxon>Eukaryota</taxon>
        <taxon>Metazoa</taxon>
        <taxon>Ecdysozoa</taxon>
        <taxon>Nematoda</taxon>
        <taxon>Chromadorea</taxon>
        <taxon>Rhabditida</taxon>
        <taxon>Tylenchina</taxon>
        <taxon>Tylenchomorpha</taxon>
        <taxon>Sphaerularioidea</taxon>
        <taxon>Anguinidae</taxon>
        <taxon>Anguininae</taxon>
        <taxon>Ditylenchus</taxon>
    </lineage>
</organism>
<evidence type="ECO:0000313" key="1">
    <source>
        <dbReference type="EMBL" id="KAI1725471.1"/>
    </source>
</evidence>
<comment type="caution">
    <text evidence="1">The sequence shown here is derived from an EMBL/GenBank/DDBJ whole genome shotgun (WGS) entry which is preliminary data.</text>
</comment>
<dbReference type="EMBL" id="JAKKPZ010000002">
    <property type="protein sequence ID" value="KAI1725471.1"/>
    <property type="molecule type" value="Genomic_DNA"/>
</dbReference>
<proteinExistence type="predicted"/>
<sequence length="81" mass="9176">MNNDILLKLVEAGIKSLDDKELAEMVNKVQINCTAHVDHTNREECAQKLVEEAKVYLDAVTENEIRGCHITGTKFSYKIRS</sequence>
<name>A0AAD4NFJ4_9BILA</name>
<protein>
    <submittedName>
        <fullName evidence="1">Uncharacterized protein</fullName>
    </submittedName>
</protein>
<reference evidence="1" key="1">
    <citation type="submission" date="2022-01" db="EMBL/GenBank/DDBJ databases">
        <title>Genome Sequence Resource for Two Populations of Ditylenchus destructor, the Migratory Endoparasitic Phytonematode.</title>
        <authorList>
            <person name="Zhang H."/>
            <person name="Lin R."/>
            <person name="Xie B."/>
        </authorList>
    </citation>
    <scope>NUCLEOTIDE SEQUENCE</scope>
    <source>
        <strain evidence="1">BazhouSP</strain>
    </source>
</reference>
<dbReference type="Proteomes" id="UP001201812">
    <property type="component" value="Unassembled WGS sequence"/>
</dbReference>
<evidence type="ECO:0000313" key="2">
    <source>
        <dbReference type="Proteomes" id="UP001201812"/>
    </source>
</evidence>
<dbReference type="AlphaFoldDB" id="A0AAD4NFJ4"/>
<gene>
    <name evidence="1" type="ORF">DdX_02129</name>
</gene>